<comment type="caution">
    <text evidence="5">The sequence shown here is derived from an EMBL/GenBank/DDBJ whole genome shotgun (WGS) entry which is preliminary data.</text>
</comment>
<comment type="similarity">
    <text evidence="2">Belongs to the band 7/mec-2 family.</text>
</comment>
<evidence type="ECO:0000313" key="6">
    <source>
        <dbReference type="Proteomes" id="UP000610931"/>
    </source>
</evidence>
<evidence type="ECO:0000256" key="2">
    <source>
        <dbReference type="ARBA" id="ARBA00008164"/>
    </source>
</evidence>
<sequence>MNPMSVFSIILILFFLSGIRIVYEYKRALKFRFGKYIKTLQPGFRWIIPIVETIQIVDIRVITINIVSQEVMTEDNVPCSIDGVVFFKINDPEKAVLEVEEYKFAITQLSQAALRDVCGKVELDTILSKREEMGKNIKHIVEIETKEWGIDINDVKIKDIQLPENMRRMMANQAEAERSRRARIILALAEEQAAGKLLEAGKLIDQSPSAIKLRLYQTLSNIAAEKNSTILFPFPEEVLPNNPKKDS</sequence>
<evidence type="ECO:0000313" key="5">
    <source>
        <dbReference type="EMBL" id="MBJ6369245.1"/>
    </source>
</evidence>
<feature type="transmembrane region" description="Helical" evidence="3">
    <location>
        <begin position="6"/>
        <end position="23"/>
    </location>
</feature>
<dbReference type="FunFam" id="3.30.479.30:FF:000004">
    <property type="entry name" value="Putative membrane protease family, stomatin"/>
    <property type="match status" value="1"/>
</dbReference>
<dbReference type="PANTHER" id="PTHR10264:SF19">
    <property type="entry name" value="AT06885P-RELATED"/>
    <property type="match status" value="1"/>
</dbReference>
<keyword evidence="3" id="KW-0472">Membrane</keyword>
<dbReference type="GO" id="GO:0098552">
    <property type="term" value="C:side of membrane"/>
    <property type="evidence" value="ECO:0007669"/>
    <property type="project" value="UniProtKB-ARBA"/>
</dbReference>
<comment type="subcellular location">
    <subcellularLocation>
        <location evidence="1">Membrane</location>
        <topology evidence="1">Single-pass membrane protein</topology>
    </subcellularLocation>
</comment>
<dbReference type="PANTHER" id="PTHR10264">
    <property type="entry name" value="BAND 7 PROTEIN-RELATED"/>
    <property type="match status" value="1"/>
</dbReference>
<keyword evidence="6" id="KW-1185">Reference proteome</keyword>
<reference evidence="5" key="1">
    <citation type="submission" date="2020-12" db="EMBL/GenBank/DDBJ databases">
        <title>Snuella sp. nov., isolated from sediment in Incheon.</title>
        <authorList>
            <person name="Kim W."/>
        </authorList>
    </citation>
    <scope>NUCLEOTIDE SEQUENCE</scope>
    <source>
        <strain evidence="5">CAU 1569</strain>
    </source>
</reference>
<dbReference type="Gene3D" id="3.30.479.30">
    <property type="entry name" value="Band 7 domain"/>
    <property type="match status" value="1"/>
</dbReference>
<accession>A0A8J7IYZ4</accession>
<dbReference type="Pfam" id="PF01145">
    <property type="entry name" value="Band_7"/>
    <property type="match status" value="1"/>
</dbReference>
<dbReference type="Proteomes" id="UP000610931">
    <property type="component" value="Unassembled WGS sequence"/>
</dbReference>
<evidence type="ECO:0000256" key="1">
    <source>
        <dbReference type="ARBA" id="ARBA00004167"/>
    </source>
</evidence>
<dbReference type="InterPro" id="IPR001972">
    <property type="entry name" value="Stomatin_HflK_fam"/>
</dbReference>
<gene>
    <name evidence="5" type="ORF">JF259_14210</name>
</gene>
<protein>
    <submittedName>
        <fullName evidence="5">Slipin family protein</fullName>
    </submittedName>
</protein>
<proteinExistence type="inferred from homology"/>
<keyword evidence="3" id="KW-0812">Transmembrane</keyword>
<dbReference type="Gene3D" id="6.10.250.2090">
    <property type="match status" value="1"/>
</dbReference>
<dbReference type="InterPro" id="IPR043202">
    <property type="entry name" value="Band-7_stomatin-like"/>
</dbReference>
<dbReference type="InterPro" id="IPR036013">
    <property type="entry name" value="Band_7/SPFH_dom_sf"/>
</dbReference>
<keyword evidence="3" id="KW-1133">Transmembrane helix</keyword>
<dbReference type="SUPFAM" id="SSF117892">
    <property type="entry name" value="Band 7/SPFH domain"/>
    <property type="match status" value="1"/>
</dbReference>
<dbReference type="GO" id="GO:0005886">
    <property type="term" value="C:plasma membrane"/>
    <property type="evidence" value="ECO:0007669"/>
    <property type="project" value="InterPro"/>
</dbReference>
<name>A0A8J7IYZ4_9FLAO</name>
<evidence type="ECO:0000256" key="3">
    <source>
        <dbReference type="SAM" id="Phobius"/>
    </source>
</evidence>
<dbReference type="EMBL" id="JAELVQ010000022">
    <property type="protein sequence ID" value="MBJ6369245.1"/>
    <property type="molecule type" value="Genomic_DNA"/>
</dbReference>
<dbReference type="InterPro" id="IPR001107">
    <property type="entry name" value="Band_7"/>
</dbReference>
<dbReference type="PRINTS" id="PR00721">
    <property type="entry name" value="STOMATIN"/>
</dbReference>
<feature type="domain" description="Band 7" evidence="4">
    <location>
        <begin position="17"/>
        <end position="174"/>
    </location>
</feature>
<dbReference type="AlphaFoldDB" id="A0A8J7IYZ4"/>
<organism evidence="5 6">
    <name type="scientific">Snuella sedimenti</name>
    <dbReference type="NCBI Taxonomy" id="2798802"/>
    <lineage>
        <taxon>Bacteria</taxon>
        <taxon>Pseudomonadati</taxon>
        <taxon>Bacteroidota</taxon>
        <taxon>Flavobacteriia</taxon>
        <taxon>Flavobacteriales</taxon>
        <taxon>Flavobacteriaceae</taxon>
        <taxon>Snuella</taxon>
    </lineage>
</organism>
<dbReference type="CDD" id="cd08826">
    <property type="entry name" value="SPFH_eoslipins_u1"/>
    <property type="match status" value="1"/>
</dbReference>
<evidence type="ECO:0000259" key="4">
    <source>
        <dbReference type="SMART" id="SM00244"/>
    </source>
</evidence>
<dbReference type="SMART" id="SM00244">
    <property type="entry name" value="PHB"/>
    <property type="match status" value="1"/>
</dbReference>